<keyword evidence="3" id="KW-1185">Reference proteome</keyword>
<feature type="region of interest" description="Disordered" evidence="1">
    <location>
        <begin position="1"/>
        <end position="21"/>
    </location>
</feature>
<dbReference type="EMBL" id="AXCW01000067">
    <property type="protein sequence ID" value="EYR63800.1"/>
    <property type="molecule type" value="Genomic_DNA"/>
</dbReference>
<organism evidence="2 3">
    <name type="scientific">Actinotalea ferrariae CF5-4</name>
    <dbReference type="NCBI Taxonomy" id="948458"/>
    <lineage>
        <taxon>Bacteria</taxon>
        <taxon>Bacillati</taxon>
        <taxon>Actinomycetota</taxon>
        <taxon>Actinomycetes</taxon>
        <taxon>Micrococcales</taxon>
        <taxon>Cellulomonadaceae</taxon>
        <taxon>Actinotalea</taxon>
    </lineage>
</organism>
<reference evidence="2 3" key="1">
    <citation type="submission" date="2014-01" db="EMBL/GenBank/DDBJ databases">
        <title>Actinotalea ferrariae CF5-4.</title>
        <authorList>
            <person name="Chen F."/>
            <person name="Li Y."/>
            <person name="Wang G."/>
        </authorList>
    </citation>
    <scope>NUCLEOTIDE SEQUENCE [LARGE SCALE GENOMIC DNA]</scope>
    <source>
        <strain evidence="2 3">CF5-4</strain>
    </source>
</reference>
<gene>
    <name evidence="2" type="ORF">N866_18265</name>
</gene>
<sequence length="84" mass="9059">MTTTGSTDWVSGERVFAPPNGTLDPEWLVPAVLEALPTARPDEARDALRRAWTEHRTGVAATSDAAVDRAARTVVTAAVRQFRA</sequence>
<evidence type="ECO:0000313" key="3">
    <source>
        <dbReference type="Proteomes" id="UP000019753"/>
    </source>
</evidence>
<dbReference type="RefSeq" id="WP_034225145.1">
    <property type="nucleotide sequence ID" value="NZ_AXCW01000067.1"/>
</dbReference>
<evidence type="ECO:0000256" key="1">
    <source>
        <dbReference type="SAM" id="MobiDB-lite"/>
    </source>
</evidence>
<protein>
    <submittedName>
        <fullName evidence="2">Uncharacterized protein</fullName>
    </submittedName>
</protein>
<dbReference type="OrthoDB" id="4833342at2"/>
<accession>A0A021VUQ9</accession>
<dbReference type="Proteomes" id="UP000019753">
    <property type="component" value="Unassembled WGS sequence"/>
</dbReference>
<evidence type="ECO:0000313" key="2">
    <source>
        <dbReference type="EMBL" id="EYR63800.1"/>
    </source>
</evidence>
<comment type="caution">
    <text evidence="2">The sequence shown here is derived from an EMBL/GenBank/DDBJ whole genome shotgun (WGS) entry which is preliminary data.</text>
</comment>
<dbReference type="AlphaFoldDB" id="A0A021VUQ9"/>
<name>A0A021VUQ9_9CELL</name>
<proteinExistence type="predicted"/>